<keyword evidence="6" id="KW-1185">Reference proteome</keyword>
<dbReference type="Gene3D" id="3.40.50.2300">
    <property type="match status" value="2"/>
</dbReference>
<accession>A0A1H2YKY9</accession>
<protein>
    <submittedName>
        <fullName evidence="5">Monosaccharide ABC transporter substrate-binding protein, CUT2 family</fullName>
    </submittedName>
</protein>
<organism evidence="5 6">
    <name type="scientific">Allgaiera indica</name>
    <dbReference type="NCBI Taxonomy" id="765699"/>
    <lineage>
        <taxon>Bacteria</taxon>
        <taxon>Pseudomonadati</taxon>
        <taxon>Pseudomonadota</taxon>
        <taxon>Alphaproteobacteria</taxon>
        <taxon>Rhodobacterales</taxon>
        <taxon>Paracoccaceae</taxon>
        <taxon>Allgaiera</taxon>
    </lineage>
</organism>
<evidence type="ECO:0000256" key="2">
    <source>
        <dbReference type="ARBA" id="ARBA00007639"/>
    </source>
</evidence>
<evidence type="ECO:0000256" key="3">
    <source>
        <dbReference type="SAM" id="SignalP"/>
    </source>
</evidence>
<evidence type="ECO:0000259" key="4">
    <source>
        <dbReference type="Pfam" id="PF13407"/>
    </source>
</evidence>
<keyword evidence="3" id="KW-0732">Signal</keyword>
<dbReference type="EMBL" id="FNOB01000009">
    <property type="protein sequence ID" value="SDX05740.1"/>
    <property type="molecule type" value="Genomic_DNA"/>
</dbReference>
<dbReference type="CDD" id="cd20001">
    <property type="entry name" value="PBP1_LsrB_Quorum_Sensing-like"/>
    <property type="match status" value="1"/>
</dbReference>
<evidence type="ECO:0000313" key="6">
    <source>
        <dbReference type="Proteomes" id="UP000199541"/>
    </source>
</evidence>
<dbReference type="InterPro" id="IPR050555">
    <property type="entry name" value="Bact_Solute-Bind_Prot2"/>
</dbReference>
<dbReference type="InterPro" id="IPR025997">
    <property type="entry name" value="SBP_2_dom"/>
</dbReference>
<evidence type="ECO:0000313" key="5">
    <source>
        <dbReference type="EMBL" id="SDX05740.1"/>
    </source>
</evidence>
<dbReference type="PANTHER" id="PTHR30036">
    <property type="entry name" value="D-XYLOSE-BINDING PERIPLASMIC PROTEIN"/>
    <property type="match status" value="1"/>
</dbReference>
<dbReference type="PANTHER" id="PTHR30036:SF7">
    <property type="entry name" value="ABC TRANSPORTER PERIPLASMIC-BINDING PROTEIN YPHF"/>
    <property type="match status" value="1"/>
</dbReference>
<dbReference type="Pfam" id="PF13407">
    <property type="entry name" value="Peripla_BP_4"/>
    <property type="match status" value="1"/>
</dbReference>
<feature type="chain" id="PRO_5047079348" evidence="3">
    <location>
        <begin position="26"/>
        <end position="341"/>
    </location>
</feature>
<feature type="domain" description="Periplasmic binding protein" evidence="4">
    <location>
        <begin position="39"/>
        <end position="295"/>
    </location>
</feature>
<dbReference type="InterPro" id="IPR028082">
    <property type="entry name" value="Peripla_BP_I"/>
</dbReference>
<dbReference type="Proteomes" id="UP000199541">
    <property type="component" value="Unassembled WGS sequence"/>
</dbReference>
<evidence type="ECO:0000256" key="1">
    <source>
        <dbReference type="ARBA" id="ARBA00004418"/>
    </source>
</evidence>
<sequence length="341" mass="35967">MKREMRQRVVGACMAVGLAAGSAPAALAKQVEPSQMRFVNVIKVTANAWFQNMDSGVKAFAKATGVKATQTGPAQATAEGQVSIIQNLIPQKPTAIGVDPNSQPALEGVLAKAQKAGIFVFSQEAPQLKHTNLDLEAFSNAEYGKQMMDALASCMGGKGEYVSFVGHLTAASHMAWAQAELNEAKAKFPGIKRVTGPVVANENSEIAYQKTKELLVKYPHLKGFLGSASTDIPGIARAVTELGLSGKVCIAGTSVPSLTRNYVNAGTIQDVFLWDSALTAHAVMNGALMMLQGKKVGVGTDLGVPGYTHIKKCEGTDVSAHCFQGNAILKLTKANIGKYNF</sequence>
<feature type="signal peptide" evidence="3">
    <location>
        <begin position="1"/>
        <end position="25"/>
    </location>
</feature>
<comment type="similarity">
    <text evidence="2">Belongs to the bacterial solute-binding protein 2 family.</text>
</comment>
<gene>
    <name evidence="5" type="ORF">SAMN05444006_109116</name>
</gene>
<comment type="subcellular location">
    <subcellularLocation>
        <location evidence="1">Periplasm</location>
    </subcellularLocation>
</comment>
<dbReference type="SUPFAM" id="SSF53822">
    <property type="entry name" value="Periplasmic binding protein-like I"/>
    <property type="match status" value="1"/>
</dbReference>
<reference evidence="5 6" key="1">
    <citation type="submission" date="2016-10" db="EMBL/GenBank/DDBJ databases">
        <authorList>
            <person name="Varghese N."/>
            <person name="Submissions S."/>
        </authorList>
    </citation>
    <scope>NUCLEOTIDE SEQUENCE [LARGE SCALE GENOMIC DNA]</scope>
    <source>
        <strain evidence="5 6">DSM 24802</strain>
    </source>
</reference>
<comment type="caution">
    <text evidence="5">The sequence shown here is derived from an EMBL/GenBank/DDBJ whole genome shotgun (WGS) entry which is preliminary data.</text>
</comment>
<proteinExistence type="inferred from homology"/>
<name>A0A1H2YKY9_9RHOB</name>